<name>A0A9P7S3W0_9AGAR</name>
<feature type="compositionally biased region" description="Polar residues" evidence="3">
    <location>
        <begin position="837"/>
        <end position="851"/>
    </location>
</feature>
<dbReference type="RefSeq" id="XP_043011255.1">
    <property type="nucleotide sequence ID" value="XM_043150168.1"/>
</dbReference>
<feature type="region of interest" description="Disordered" evidence="3">
    <location>
        <begin position="357"/>
        <end position="426"/>
    </location>
</feature>
<comment type="subcellular location">
    <subcellularLocation>
        <location evidence="1">Nucleus</location>
    </subcellularLocation>
</comment>
<protein>
    <recommendedName>
        <fullName evidence="4">ELYS-like domain-containing protein</fullName>
    </recommendedName>
</protein>
<sequence length="864" mass="93698">MDVDEDSPTSGTFSGDVLSYFDLTPTSFPWREPIFEEIEHRRAWLGDTLLFDILLSLGGVKDADTLYPPANPDGLQRLLTAIAESPDYDGLKRDGLVYYLLKWHRDGRESKFQRDRSIPPQFVALADAYWCLDSGVDIPRAVSQLSDPRLNRDYASKILQIISQSKDPQPLVVKYVRTAKPRLEEPDDIDTYTLALAHLNLFEAWQFQRTFSETDPIRERLLKKLIQWCVSPTPKPSALTYLLTLPWSAYEENILHNYASSPSKDDGLPAMSIAVLQNLACVRLIQIGKHAEAVKMHRSFIASSTSSKGKDTAVSTQTLFQERDEIIQEVYHALPAVERNLLDSELESGGLGTIHQSVPIYKSRPSSSGDLSRSRKESDTVQDAGGDISMSWEDIPRPPVSSSLNGIPKPSPSRPGSGSHTPLNFSLSNAPKFGGSIFPLSNGSTSTSATLGSSTQKIDRLPPPALSATALNLFGASTGNSAKRKSGGFPMLSTGTAGMGFANSLSLSASSSTRPPIIPTAASANTNINGGDTLGFGIGMSASTSSNPFNSSARKENAFFRPQVQQNGKGTGSGSRSRGRMSDGSPSISPERPAVVESEEDDGAGRVDESMEVDDWKRRDSEGEAGLNYSVFGGKPKEVKNGSNVISRDWNQPTQNQKTTRKGRSGDGHGNTSISDLSASSSSRLPGAFMEEEEEEEEDGHDVEEARETRRNRSSRAHNNSAQQTQPPRQTRVSRKNTTSASARGGTASSKRKSSSRQSISAGMKRSVPGAMYDDEDDDDGASSVQSDAVLEEDDMVAPLPTRRAPRKTRTSTLVDEDGAGATKTRRRSSRLSTTSNDAASSSRKSTGTRTNKTETGGKGRRKR</sequence>
<feature type="compositionally biased region" description="Low complexity" evidence="3">
    <location>
        <begin position="673"/>
        <end position="683"/>
    </location>
</feature>
<feature type="compositionally biased region" description="Polar residues" evidence="3">
    <location>
        <begin position="641"/>
        <end position="658"/>
    </location>
</feature>
<feature type="compositionally biased region" description="Low complexity" evidence="3">
    <location>
        <begin position="738"/>
        <end position="749"/>
    </location>
</feature>
<keyword evidence="6" id="KW-1185">Reference proteome</keyword>
<dbReference type="GeneID" id="66074676"/>
<reference evidence="5" key="1">
    <citation type="journal article" date="2021" name="Genome Biol. Evol.">
        <title>The assembled and annotated genome of the fairy-ring fungus Marasmius oreades.</title>
        <authorList>
            <person name="Hiltunen M."/>
            <person name="Ament-Velasquez S.L."/>
            <person name="Johannesson H."/>
        </authorList>
    </citation>
    <scope>NUCLEOTIDE SEQUENCE</scope>
    <source>
        <strain evidence="5">03SP1</strain>
    </source>
</reference>
<proteinExistence type="predicted"/>
<evidence type="ECO:0000256" key="3">
    <source>
        <dbReference type="SAM" id="MobiDB-lite"/>
    </source>
</evidence>
<gene>
    <name evidence="5" type="ORF">E1B28_005600</name>
</gene>
<dbReference type="OrthoDB" id="20729at2759"/>
<evidence type="ECO:0000256" key="1">
    <source>
        <dbReference type="ARBA" id="ARBA00004123"/>
    </source>
</evidence>
<dbReference type="Proteomes" id="UP001049176">
    <property type="component" value="Chromosome 3"/>
</dbReference>
<feature type="compositionally biased region" description="Basic and acidic residues" evidence="3">
    <location>
        <begin position="603"/>
        <end position="622"/>
    </location>
</feature>
<dbReference type="AlphaFoldDB" id="A0A9P7S3W0"/>
<organism evidence="5 6">
    <name type="scientific">Marasmius oreades</name>
    <name type="common">fairy-ring Marasmius</name>
    <dbReference type="NCBI Taxonomy" id="181124"/>
    <lineage>
        <taxon>Eukaryota</taxon>
        <taxon>Fungi</taxon>
        <taxon>Dikarya</taxon>
        <taxon>Basidiomycota</taxon>
        <taxon>Agaricomycotina</taxon>
        <taxon>Agaricomycetes</taxon>
        <taxon>Agaricomycetidae</taxon>
        <taxon>Agaricales</taxon>
        <taxon>Marasmiineae</taxon>
        <taxon>Marasmiaceae</taxon>
        <taxon>Marasmius</taxon>
    </lineage>
</organism>
<feature type="domain" description="ELYS-like" evidence="4">
    <location>
        <begin position="48"/>
        <end position="261"/>
    </location>
</feature>
<comment type="caution">
    <text evidence="5">The sequence shown here is derived from an EMBL/GenBank/DDBJ whole genome shotgun (WGS) entry which is preliminary data.</text>
</comment>
<accession>A0A9P7S3W0</accession>
<evidence type="ECO:0000313" key="6">
    <source>
        <dbReference type="Proteomes" id="UP001049176"/>
    </source>
</evidence>
<evidence type="ECO:0000313" key="5">
    <source>
        <dbReference type="EMBL" id="KAG7094785.1"/>
    </source>
</evidence>
<dbReference type="Pfam" id="PF13934">
    <property type="entry name" value="ELYS"/>
    <property type="match status" value="1"/>
</dbReference>
<evidence type="ECO:0000259" key="4">
    <source>
        <dbReference type="Pfam" id="PF13934"/>
    </source>
</evidence>
<evidence type="ECO:0000256" key="2">
    <source>
        <dbReference type="ARBA" id="ARBA00023242"/>
    </source>
</evidence>
<dbReference type="InterPro" id="IPR025151">
    <property type="entry name" value="ELYS_dom"/>
</dbReference>
<dbReference type="KEGG" id="more:E1B28_005600"/>
<dbReference type="EMBL" id="CM032183">
    <property type="protein sequence ID" value="KAG7094785.1"/>
    <property type="molecule type" value="Genomic_DNA"/>
</dbReference>
<dbReference type="GO" id="GO:0005634">
    <property type="term" value="C:nucleus"/>
    <property type="evidence" value="ECO:0007669"/>
    <property type="project" value="UniProtKB-SubCell"/>
</dbReference>
<feature type="region of interest" description="Disordered" evidence="3">
    <location>
        <begin position="559"/>
        <end position="864"/>
    </location>
</feature>
<keyword evidence="2" id="KW-0539">Nucleus</keyword>
<feature type="compositionally biased region" description="Acidic residues" evidence="3">
    <location>
        <begin position="690"/>
        <end position="702"/>
    </location>
</feature>